<keyword evidence="6" id="KW-0443">Lipid metabolism</keyword>
<dbReference type="GO" id="GO:0016874">
    <property type="term" value="F:ligase activity"/>
    <property type="evidence" value="ECO:0007669"/>
    <property type="project" value="UniProtKB-KW"/>
</dbReference>
<dbReference type="InterPro" id="IPR020845">
    <property type="entry name" value="AMP-binding_CS"/>
</dbReference>
<dbReference type="InterPro" id="IPR006162">
    <property type="entry name" value="Ppantetheine_attach_site"/>
</dbReference>
<dbReference type="SUPFAM" id="SSF47336">
    <property type="entry name" value="ACP-like"/>
    <property type="match status" value="1"/>
</dbReference>
<feature type="compositionally biased region" description="Acidic residues" evidence="7">
    <location>
        <begin position="756"/>
        <end position="765"/>
    </location>
</feature>
<feature type="compositionally biased region" description="Basic and acidic residues" evidence="7">
    <location>
        <begin position="669"/>
        <end position="678"/>
    </location>
</feature>
<dbReference type="Gene3D" id="1.10.1200.10">
    <property type="entry name" value="ACP-like"/>
    <property type="match status" value="1"/>
</dbReference>
<evidence type="ECO:0000256" key="2">
    <source>
        <dbReference type="ARBA" id="ARBA00022450"/>
    </source>
</evidence>
<protein>
    <submittedName>
        <fullName evidence="9">Beta-ketoacyl synthase</fullName>
    </submittedName>
</protein>
<organism evidence="9 10">
    <name type="scientific">Rhodopirellula baltica WH47</name>
    <dbReference type="NCBI Taxonomy" id="991778"/>
    <lineage>
        <taxon>Bacteria</taxon>
        <taxon>Pseudomonadati</taxon>
        <taxon>Planctomycetota</taxon>
        <taxon>Planctomycetia</taxon>
        <taxon>Pirellulales</taxon>
        <taxon>Pirellulaceae</taxon>
        <taxon>Rhodopirellula</taxon>
    </lineage>
</organism>
<dbReference type="InterPro" id="IPR036736">
    <property type="entry name" value="ACP-like_sf"/>
</dbReference>
<dbReference type="InterPro" id="IPR020806">
    <property type="entry name" value="PKS_PP-bd"/>
</dbReference>
<keyword evidence="5" id="KW-0276">Fatty acid metabolism</keyword>
<dbReference type="RefSeq" id="WP_007329080.1">
    <property type="nucleotide sequence ID" value="NZ_AFAR01000263.1"/>
</dbReference>
<evidence type="ECO:0000313" key="9">
    <source>
        <dbReference type="EMBL" id="EGF24891.1"/>
    </source>
</evidence>
<dbReference type="PROSITE" id="PS00455">
    <property type="entry name" value="AMP_BINDING"/>
    <property type="match status" value="1"/>
</dbReference>
<evidence type="ECO:0000256" key="4">
    <source>
        <dbReference type="ARBA" id="ARBA00022598"/>
    </source>
</evidence>
<dbReference type="FunFam" id="3.40.50.12780:FF:000121">
    <property type="entry name" value="Acyl-CoA synthetase"/>
    <property type="match status" value="1"/>
</dbReference>
<evidence type="ECO:0000256" key="1">
    <source>
        <dbReference type="ARBA" id="ARBA00006432"/>
    </source>
</evidence>
<comment type="caution">
    <text evidence="9">The sequence shown here is derived from an EMBL/GenBank/DDBJ whole genome shotgun (WGS) entry which is preliminary data.</text>
</comment>
<gene>
    <name evidence="9" type="ORF">RBWH47_02147</name>
</gene>
<sequence>MLRKSEITDSTTREPNETRWKSLAHLLVDRAARHPDRPALTFLPDDSLDGAEEPQTLTYAELHRRVCAVANRLLRDTGATAGDRAMLLFPPGLEFMVGFMACEMARLIPVPTSYPKPGRAMPRLDTSVADCRPSVLISDQETIAGIDPHRVSPETAALPKLATDASVEEDLTTIDISEDALPLGEIESTDLALLQYTSGSTSDPKGVMVSHANLLSNLESIRHAFGIEWSDDDGDNFERGLFWLPPFHDMGLIGGILEPLYVGGHAILMSPRSFLARPMRWLRAISDYKATISGAPNFAYQLCVDRVDLAQAESLDLSGWKLAFCGAEPINADTLQQFTDRFSDAGFRGETFCPCYGLAEATLMAASCRSGQAPSLLDVDKDELAHGRGRVIRQTMLGKTLPDDASIAKPDPATSRQLVSSGSPAHSMTVLVVDPETKRERPDGEIGEIWLAGPSVTSGYWKRETVNAEVFGATLADGDPAEKFLRTGDLGFIHDGEVYVTGRSKDVVILRGRNLFPQDIEATVKGLLQANVLQCAAVATTGRTGDALTVAAEVSRHVDSEELPDIVRHIRRAIIDDHEVDARQVLITRPGGIPLTTSGKVQRQQCRAMIEAGELSARYQWSRNRFIDDSESVALPELPTRVTREEIPDATEQITAWLLAWLSGHSGEQIHEDGERPVRNASLTPETPFAETGMDSLTAVELSSELEDWLGIELTPVLAFNYPTSARLAAYLAETLAGGPEHDSAANEFGASEGDIQSDIEASDLSPEELEALLSEIENDS</sequence>
<dbReference type="Gene3D" id="3.40.50.12780">
    <property type="entry name" value="N-terminal domain of ligase-like"/>
    <property type="match status" value="1"/>
</dbReference>
<evidence type="ECO:0000259" key="8">
    <source>
        <dbReference type="PROSITE" id="PS50075"/>
    </source>
</evidence>
<keyword evidence="2" id="KW-0596">Phosphopantetheine</keyword>
<evidence type="ECO:0000256" key="3">
    <source>
        <dbReference type="ARBA" id="ARBA00022553"/>
    </source>
</evidence>
<dbReference type="InterPro" id="IPR025110">
    <property type="entry name" value="AMP-bd_C"/>
</dbReference>
<dbReference type="AlphaFoldDB" id="F2AZM0"/>
<evidence type="ECO:0000313" key="10">
    <source>
        <dbReference type="Proteomes" id="UP000006222"/>
    </source>
</evidence>
<dbReference type="PROSITE" id="PS00012">
    <property type="entry name" value="PHOSPHOPANTETHEINE"/>
    <property type="match status" value="1"/>
</dbReference>
<dbReference type="GO" id="GO:0070566">
    <property type="term" value="F:adenylyltransferase activity"/>
    <property type="evidence" value="ECO:0007669"/>
    <property type="project" value="TreeGrafter"/>
</dbReference>
<feature type="region of interest" description="Disordered" evidence="7">
    <location>
        <begin position="669"/>
        <end position="690"/>
    </location>
</feature>
<reference evidence="9 10" key="1">
    <citation type="journal article" date="2013" name="Mar. Genomics">
        <title>Expression of sulfatases in Rhodopirellula baltica and the diversity of sulfatases in the genus Rhodopirellula.</title>
        <authorList>
            <person name="Wegner C.E."/>
            <person name="Richter-Heitmann T."/>
            <person name="Klindworth A."/>
            <person name="Klockow C."/>
            <person name="Richter M."/>
            <person name="Achstetter T."/>
            <person name="Glockner F.O."/>
            <person name="Harder J."/>
        </authorList>
    </citation>
    <scope>NUCLEOTIDE SEQUENCE [LARGE SCALE GENOMIC DNA]</scope>
    <source>
        <strain evidence="9 10">WH47</strain>
    </source>
</reference>
<keyword evidence="4" id="KW-0436">Ligase</keyword>
<dbReference type="InterPro" id="IPR000873">
    <property type="entry name" value="AMP-dep_synth/lig_dom"/>
</dbReference>
<keyword evidence="3" id="KW-0597">Phosphoprotein</keyword>
<dbReference type="GO" id="GO:0071766">
    <property type="term" value="P:Actinobacterium-type cell wall biogenesis"/>
    <property type="evidence" value="ECO:0007669"/>
    <property type="project" value="UniProtKB-ARBA"/>
</dbReference>
<dbReference type="PATRIC" id="fig|991778.3.peg.5481"/>
<dbReference type="SMART" id="SM00823">
    <property type="entry name" value="PKS_PP"/>
    <property type="match status" value="1"/>
</dbReference>
<dbReference type="SUPFAM" id="SSF56801">
    <property type="entry name" value="Acetyl-CoA synthetase-like"/>
    <property type="match status" value="1"/>
</dbReference>
<feature type="region of interest" description="Disordered" evidence="7">
    <location>
        <begin position="402"/>
        <end position="421"/>
    </location>
</feature>
<dbReference type="GO" id="GO:0006633">
    <property type="term" value="P:fatty acid biosynthetic process"/>
    <property type="evidence" value="ECO:0007669"/>
    <property type="project" value="TreeGrafter"/>
</dbReference>
<dbReference type="Pfam" id="PF00550">
    <property type="entry name" value="PP-binding"/>
    <property type="match status" value="1"/>
</dbReference>
<evidence type="ECO:0000256" key="6">
    <source>
        <dbReference type="ARBA" id="ARBA00023098"/>
    </source>
</evidence>
<dbReference type="GO" id="GO:0005886">
    <property type="term" value="C:plasma membrane"/>
    <property type="evidence" value="ECO:0007669"/>
    <property type="project" value="TreeGrafter"/>
</dbReference>
<dbReference type="Proteomes" id="UP000006222">
    <property type="component" value="Unassembled WGS sequence"/>
</dbReference>
<feature type="domain" description="Carrier" evidence="8">
    <location>
        <begin position="649"/>
        <end position="736"/>
    </location>
</feature>
<dbReference type="CDD" id="cd05931">
    <property type="entry name" value="FAAL"/>
    <property type="match status" value="1"/>
</dbReference>
<accession>F2AZM0</accession>
<dbReference type="InterPro" id="IPR042099">
    <property type="entry name" value="ANL_N_sf"/>
</dbReference>
<dbReference type="InterPro" id="IPR009081">
    <property type="entry name" value="PP-bd_ACP"/>
</dbReference>
<dbReference type="GO" id="GO:0031177">
    <property type="term" value="F:phosphopantetheine binding"/>
    <property type="evidence" value="ECO:0007669"/>
    <property type="project" value="InterPro"/>
</dbReference>
<dbReference type="SMART" id="SM01294">
    <property type="entry name" value="PKS_PP_betabranch"/>
    <property type="match status" value="1"/>
</dbReference>
<dbReference type="Pfam" id="PF23024">
    <property type="entry name" value="AMP-dom_DIP2-like"/>
    <property type="match status" value="1"/>
</dbReference>
<dbReference type="PANTHER" id="PTHR22754:SF32">
    <property type="entry name" value="DISCO-INTERACTING PROTEIN 2"/>
    <property type="match status" value="1"/>
</dbReference>
<dbReference type="Gene3D" id="3.30.300.30">
    <property type="match status" value="1"/>
</dbReference>
<proteinExistence type="inferred from homology"/>
<dbReference type="EMBL" id="AFAR01000263">
    <property type="protein sequence ID" value="EGF24891.1"/>
    <property type="molecule type" value="Genomic_DNA"/>
</dbReference>
<dbReference type="InterPro" id="IPR045851">
    <property type="entry name" value="AMP-bd_C_sf"/>
</dbReference>
<feature type="region of interest" description="Disordered" evidence="7">
    <location>
        <begin position="742"/>
        <end position="765"/>
    </location>
</feature>
<dbReference type="PANTHER" id="PTHR22754">
    <property type="entry name" value="DISCO-INTERACTING PROTEIN 2 DIP2 -RELATED"/>
    <property type="match status" value="1"/>
</dbReference>
<comment type="similarity">
    <text evidence="1">Belongs to the ATP-dependent AMP-binding enzyme family.</text>
</comment>
<dbReference type="InterPro" id="IPR040097">
    <property type="entry name" value="FAAL/FAAC"/>
</dbReference>
<evidence type="ECO:0000256" key="7">
    <source>
        <dbReference type="SAM" id="MobiDB-lite"/>
    </source>
</evidence>
<evidence type="ECO:0000256" key="5">
    <source>
        <dbReference type="ARBA" id="ARBA00022832"/>
    </source>
</evidence>
<dbReference type="PROSITE" id="PS50075">
    <property type="entry name" value="CARRIER"/>
    <property type="match status" value="1"/>
</dbReference>
<dbReference type="Pfam" id="PF00501">
    <property type="entry name" value="AMP-binding"/>
    <property type="match status" value="1"/>
</dbReference>
<name>F2AZM0_RHOBT</name>